<comment type="caution">
    <text evidence="2">The sequence shown here is derived from an EMBL/GenBank/DDBJ whole genome shotgun (WGS) entry which is preliminary data.</text>
</comment>
<proteinExistence type="predicted"/>
<reference evidence="2" key="1">
    <citation type="submission" date="2022-11" db="EMBL/GenBank/DDBJ databases">
        <authorList>
            <person name="Petersen C."/>
        </authorList>
    </citation>
    <scope>NUCLEOTIDE SEQUENCE</scope>
    <source>
        <strain evidence="2">IBT 26290</strain>
    </source>
</reference>
<organism evidence="2 3">
    <name type="scientific">Penicillium canariense</name>
    <dbReference type="NCBI Taxonomy" id="189055"/>
    <lineage>
        <taxon>Eukaryota</taxon>
        <taxon>Fungi</taxon>
        <taxon>Dikarya</taxon>
        <taxon>Ascomycota</taxon>
        <taxon>Pezizomycotina</taxon>
        <taxon>Eurotiomycetes</taxon>
        <taxon>Eurotiomycetidae</taxon>
        <taxon>Eurotiales</taxon>
        <taxon>Aspergillaceae</taxon>
        <taxon>Penicillium</taxon>
    </lineage>
</organism>
<dbReference type="RefSeq" id="XP_056548835.1">
    <property type="nucleotide sequence ID" value="XM_056685229.1"/>
</dbReference>
<gene>
    <name evidence="2" type="ORF">N7482_003104</name>
</gene>
<feature type="region of interest" description="Disordered" evidence="1">
    <location>
        <begin position="254"/>
        <end position="322"/>
    </location>
</feature>
<feature type="region of interest" description="Disordered" evidence="1">
    <location>
        <begin position="37"/>
        <end position="127"/>
    </location>
</feature>
<feature type="compositionally biased region" description="Low complexity" evidence="1">
    <location>
        <begin position="294"/>
        <end position="312"/>
    </location>
</feature>
<feature type="compositionally biased region" description="Basic residues" evidence="1">
    <location>
        <begin position="38"/>
        <end position="52"/>
    </location>
</feature>
<protein>
    <submittedName>
        <fullName evidence="2">Uncharacterized protein</fullName>
    </submittedName>
</protein>
<feature type="compositionally biased region" description="Polar residues" evidence="1">
    <location>
        <begin position="108"/>
        <end position="127"/>
    </location>
</feature>
<name>A0A9W9LVS0_9EURO</name>
<reference evidence="2" key="2">
    <citation type="journal article" date="2023" name="IMA Fungus">
        <title>Comparative genomic study of the Penicillium genus elucidates a diverse pangenome and 15 lateral gene transfer events.</title>
        <authorList>
            <person name="Petersen C."/>
            <person name="Sorensen T."/>
            <person name="Nielsen M.R."/>
            <person name="Sondergaard T.E."/>
            <person name="Sorensen J.L."/>
            <person name="Fitzpatrick D.A."/>
            <person name="Frisvad J.C."/>
            <person name="Nielsen K.L."/>
        </authorList>
    </citation>
    <scope>NUCLEOTIDE SEQUENCE</scope>
    <source>
        <strain evidence="2">IBT 26290</strain>
    </source>
</reference>
<dbReference type="EMBL" id="JAPQKN010000001">
    <property type="protein sequence ID" value="KAJ5177227.1"/>
    <property type="molecule type" value="Genomic_DNA"/>
</dbReference>
<dbReference type="Proteomes" id="UP001149163">
    <property type="component" value="Unassembled WGS sequence"/>
</dbReference>
<evidence type="ECO:0000313" key="2">
    <source>
        <dbReference type="EMBL" id="KAJ5177227.1"/>
    </source>
</evidence>
<accession>A0A9W9LVS0</accession>
<feature type="region of interest" description="Disordered" evidence="1">
    <location>
        <begin position="200"/>
        <end position="221"/>
    </location>
</feature>
<evidence type="ECO:0000256" key="1">
    <source>
        <dbReference type="SAM" id="MobiDB-lite"/>
    </source>
</evidence>
<keyword evidence="3" id="KW-1185">Reference proteome</keyword>
<sequence>MAFKGDAHPDAHVYANPVSNVLQQAGKASQRLLSMMSKKARRWFKARSRRKYGMPPGWEPVSRQGRSNLARRRTPSPEPSSQRVNRSRRSVHPQDGRRVRFRLPNPDLSPSSSTVDQQSTIPPSLLRSNPSLVNIELEWQSALNAAGHQGQDSSPSFARWTELTAEIESMLGSSADSESQAEAFDSFSPRALSQDYPHALEMHLTPPGTPPPISNSGSPARRARTDVIYRLTFLTFLPLSPLTTDMCRFEMDRPMSEELSDSQSRPLSPLGTIVENQPSDSLDATKEHSHGFPSRSTPISPEDSSSSNTPTSRSRRLDDDCGSVHNTEISLRYILDTGLVAQSRRKKRKSSHEDV</sequence>
<dbReference type="GeneID" id="81424405"/>
<evidence type="ECO:0000313" key="3">
    <source>
        <dbReference type="Proteomes" id="UP001149163"/>
    </source>
</evidence>
<dbReference type="AlphaFoldDB" id="A0A9W9LVS0"/>